<keyword evidence="9" id="KW-0472">Membrane</keyword>
<keyword evidence="5" id="KW-0812">Transmembrane</keyword>
<dbReference type="PANTHER" id="PTHR21522">
    <property type="entry name" value="PROTON CHANNEL OTOP"/>
    <property type="match status" value="1"/>
</dbReference>
<dbReference type="InterPro" id="IPR004878">
    <property type="entry name" value="Otopetrin"/>
</dbReference>
<protein>
    <submittedName>
        <fullName evidence="13">Uncharacterized protein</fullName>
    </submittedName>
</protein>
<keyword evidence="7" id="KW-1133">Transmembrane helix</keyword>
<evidence type="ECO:0000256" key="7">
    <source>
        <dbReference type="ARBA" id="ARBA00022989"/>
    </source>
</evidence>
<evidence type="ECO:0000256" key="9">
    <source>
        <dbReference type="ARBA" id="ARBA00023136"/>
    </source>
</evidence>
<comment type="similarity">
    <text evidence="2">Belongs to the otopetrin family.</text>
</comment>
<dbReference type="GO" id="GO:0005886">
    <property type="term" value="C:plasma membrane"/>
    <property type="evidence" value="ECO:0007669"/>
    <property type="project" value="UniProtKB-SubCell"/>
</dbReference>
<keyword evidence="12" id="KW-1185">Reference proteome</keyword>
<organism evidence="12 13">
    <name type="scientific">Plectus sambesii</name>
    <dbReference type="NCBI Taxonomy" id="2011161"/>
    <lineage>
        <taxon>Eukaryota</taxon>
        <taxon>Metazoa</taxon>
        <taxon>Ecdysozoa</taxon>
        <taxon>Nematoda</taxon>
        <taxon>Chromadorea</taxon>
        <taxon>Plectida</taxon>
        <taxon>Plectina</taxon>
        <taxon>Plectoidea</taxon>
        <taxon>Plectidae</taxon>
        <taxon>Plectus</taxon>
    </lineage>
</organism>
<comment type="subcellular location">
    <subcellularLocation>
        <location evidence="1">Cell membrane</location>
        <topology evidence="1">Multi-pass membrane protein</topology>
    </subcellularLocation>
</comment>
<dbReference type="PANTHER" id="PTHR21522:SF43">
    <property type="entry name" value="OTOPETRIN-2"/>
    <property type="match status" value="1"/>
</dbReference>
<dbReference type="AlphaFoldDB" id="A0A914UME5"/>
<evidence type="ECO:0000256" key="1">
    <source>
        <dbReference type="ARBA" id="ARBA00004651"/>
    </source>
</evidence>
<evidence type="ECO:0000256" key="10">
    <source>
        <dbReference type="ARBA" id="ARBA00023303"/>
    </source>
</evidence>
<accession>A0A914UME5</accession>
<evidence type="ECO:0000313" key="13">
    <source>
        <dbReference type="WBParaSite" id="PSAMB.scaffold10939size3726.g33739.t1"/>
    </source>
</evidence>
<evidence type="ECO:0000256" key="5">
    <source>
        <dbReference type="ARBA" id="ARBA00022692"/>
    </source>
</evidence>
<feature type="compositionally biased region" description="Polar residues" evidence="11">
    <location>
        <begin position="64"/>
        <end position="73"/>
    </location>
</feature>
<reference evidence="13" key="1">
    <citation type="submission" date="2022-11" db="UniProtKB">
        <authorList>
            <consortium name="WormBaseParasite"/>
        </authorList>
    </citation>
    <scope>IDENTIFICATION</scope>
</reference>
<evidence type="ECO:0000256" key="6">
    <source>
        <dbReference type="ARBA" id="ARBA00022781"/>
    </source>
</evidence>
<evidence type="ECO:0000256" key="4">
    <source>
        <dbReference type="ARBA" id="ARBA00022475"/>
    </source>
</evidence>
<feature type="region of interest" description="Disordered" evidence="11">
    <location>
        <begin position="47"/>
        <end position="73"/>
    </location>
</feature>
<keyword evidence="4" id="KW-1003">Cell membrane</keyword>
<sequence length="73" mass="7934">DGSAFFGAQSWSFLIQAVSPLIVFYRFHSSVCLAEIWKHCYTFKESHGGGHGSSQVNGHGGLSRSASVRTMVN</sequence>
<keyword evidence="8" id="KW-0406">Ion transport</keyword>
<dbReference type="GO" id="GO:0015252">
    <property type="term" value="F:proton channel activity"/>
    <property type="evidence" value="ECO:0007669"/>
    <property type="project" value="InterPro"/>
</dbReference>
<proteinExistence type="inferred from homology"/>
<name>A0A914UME5_9BILA</name>
<evidence type="ECO:0000256" key="2">
    <source>
        <dbReference type="ARBA" id="ARBA00006513"/>
    </source>
</evidence>
<evidence type="ECO:0000256" key="11">
    <source>
        <dbReference type="SAM" id="MobiDB-lite"/>
    </source>
</evidence>
<keyword evidence="6" id="KW-0375">Hydrogen ion transport</keyword>
<evidence type="ECO:0000313" key="12">
    <source>
        <dbReference type="Proteomes" id="UP000887566"/>
    </source>
</evidence>
<evidence type="ECO:0000256" key="8">
    <source>
        <dbReference type="ARBA" id="ARBA00023065"/>
    </source>
</evidence>
<keyword evidence="3" id="KW-0813">Transport</keyword>
<keyword evidence="10" id="KW-0407">Ion channel</keyword>
<dbReference type="WBParaSite" id="PSAMB.scaffold10939size3726.g33739.t1">
    <property type="protein sequence ID" value="PSAMB.scaffold10939size3726.g33739.t1"/>
    <property type="gene ID" value="PSAMB.scaffold10939size3726.g33739"/>
</dbReference>
<dbReference type="Proteomes" id="UP000887566">
    <property type="component" value="Unplaced"/>
</dbReference>
<evidence type="ECO:0000256" key="3">
    <source>
        <dbReference type="ARBA" id="ARBA00022448"/>
    </source>
</evidence>